<dbReference type="Proteomes" id="UP001176941">
    <property type="component" value="Chromosome 6"/>
</dbReference>
<accession>A0ABN8ZVF1</accession>
<dbReference type="EMBL" id="OX459942">
    <property type="protein sequence ID" value="CAI9176757.1"/>
    <property type="molecule type" value="Genomic_DNA"/>
</dbReference>
<keyword evidence="3" id="KW-1185">Reference proteome</keyword>
<protein>
    <submittedName>
        <fullName evidence="2">Uncharacterized protein</fullName>
    </submittedName>
</protein>
<proteinExistence type="predicted"/>
<evidence type="ECO:0000313" key="3">
    <source>
        <dbReference type="Proteomes" id="UP001176941"/>
    </source>
</evidence>
<reference evidence="2" key="1">
    <citation type="submission" date="2023-04" db="EMBL/GenBank/DDBJ databases">
        <authorList>
            <consortium name="ELIXIR-Norway"/>
        </authorList>
    </citation>
    <scope>NUCLEOTIDE SEQUENCE [LARGE SCALE GENOMIC DNA]</scope>
</reference>
<name>A0ABN8ZVF1_RANTA</name>
<feature type="region of interest" description="Disordered" evidence="1">
    <location>
        <begin position="15"/>
        <end position="93"/>
    </location>
</feature>
<feature type="region of interest" description="Disordered" evidence="1">
    <location>
        <begin position="120"/>
        <end position="175"/>
    </location>
</feature>
<evidence type="ECO:0000256" key="1">
    <source>
        <dbReference type="SAM" id="MobiDB-lite"/>
    </source>
</evidence>
<gene>
    <name evidence="2" type="ORF">MRATA1EN1_LOCUS25719</name>
</gene>
<sequence>MGSLLPWGAKVSDLPERSSLWSHASRRGWEQSRNAPARHCIPRPEAPPARNPARPLQERTTRSPRPQPSGAETRGFLHPHSLPTAADPQVPGVPIRLGAARPFDTHTHSRPLLLHQAPEAPAREPTDAPATPLSFGSGGPLRTRSPPGNPAAAARAQAHSASVALTSTPPNPTPPQWSAFLNNLALFEHRRVNNGHRGTRLYFKRMEDQKADQLSEELSRCTGLCCNAVNSLPRFFPILFAFFRLPSCSYTLPKL</sequence>
<organism evidence="2 3">
    <name type="scientific">Rangifer tarandus platyrhynchus</name>
    <name type="common">Svalbard reindeer</name>
    <dbReference type="NCBI Taxonomy" id="3082113"/>
    <lineage>
        <taxon>Eukaryota</taxon>
        <taxon>Metazoa</taxon>
        <taxon>Chordata</taxon>
        <taxon>Craniata</taxon>
        <taxon>Vertebrata</taxon>
        <taxon>Euteleostomi</taxon>
        <taxon>Mammalia</taxon>
        <taxon>Eutheria</taxon>
        <taxon>Laurasiatheria</taxon>
        <taxon>Artiodactyla</taxon>
        <taxon>Ruminantia</taxon>
        <taxon>Pecora</taxon>
        <taxon>Cervidae</taxon>
        <taxon>Odocoileinae</taxon>
        <taxon>Rangifer</taxon>
    </lineage>
</organism>
<feature type="compositionally biased region" description="Low complexity" evidence="1">
    <location>
        <begin position="150"/>
        <end position="164"/>
    </location>
</feature>
<evidence type="ECO:0000313" key="2">
    <source>
        <dbReference type="EMBL" id="CAI9176757.1"/>
    </source>
</evidence>